<dbReference type="PANTHER" id="PTHR16320:SF1">
    <property type="entry name" value="SPHINGOMYELINASE DDB_G0288017"/>
    <property type="match status" value="1"/>
</dbReference>
<keyword evidence="3" id="KW-0378">Hydrolase</keyword>
<keyword evidence="3" id="KW-0269">Exonuclease</keyword>
<evidence type="ECO:0000313" key="3">
    <source>
        <dbReference type="EMBL" id="ROO84281.1"/>
    </source>
</evidence>
<dbReference type="Gene3D" id="3.60.10.10">
    <property type="entry name" value="Endonuclease/exonuclease/phosphatase"/>
    <property type="match status" value="1"/>
</dbReference>
<keyword evidence="3" id="KW-0540">Nuclease</keyword>
<dbReference type="Pfam" id="PF22669">
    <property type="entry name" value="Exo_endo_phos2"/>
    <property type="match status" value="1"/>
</dbReference>
<dbReference type="EMBL" id="RJKE01000001">
    <property type="protein sequence ID" value="ROO84281.1"/>
    <property type="molecule type" value="Genomic_DNA"/>
</dbReference>
<protein>
    <submittedName>
        <fullName evidence="3">Endonuclease/exonuclease/phosphatase family metal-dependent hydrolase</fullName>
    </submittedName>
</protein>
<reference evidence="3 4" key="1">
    <citation type="submission" date="2018-11" db="EMBL/GenBank/DDBJ databases">
        <title>Sequencing the genomes of 1000 actinobacteria strains.</title>
        <authorList>
            <person name="Klenk H.-P."/>
        </authorList>
    </citation>
    <scope>NUCLEOTIDE SEQUENCE [LARGE SCALE GENOMIC DNA]</scope>
    <source>
        <strain evidence="3 4">DSM 44254</strain>
    </source>
</reference>
<dbReference type="Proteomes" id="UP000272400">
    <property type="component" value="Unassembled WGS sequence"/>
</dbReference>
<dbReference type="AlphaFoldDB" id="A0A3N1CSI3"/>
<dbReference type="GO" id="GO:0005737">
    <property type="term" value="C:cytoplasm"/>
    <property type="evidence" value="ECO:0007669"/>
    <property type="project" value="TreeGrafter"/>
</dbReference>
<dbReference type="GO" id="GO:0016791">
    <property type="term" value="F:phosphatase activity"/>
    <property type="evidence" value="ECO:0007669"/>
    <property type="project" value="InterPro"/>
</dbReference>
<dbReference type="RefSeq" id="WP_123663918.1">
    <property type="nucleotide sequence ID" value="NZ_RJKE01000001.1"/>
</dbReference>
<feature type="signal peptide" evidence="1">
    <location>
        <begin position="1"/>
        <end position="24"/>
    </location>
</feature>
<dbReference type="InterPro" id="IPR036404">
    <property type="entry name" value="Jacalin-like_lectin_dom_sf"/>
</dbReference>
<dbReference type="CDD" id="cd09615">
    <property type="entry name" value="Jacalin_EEP"/>
    <property type="match status" value="1"/>
</dbReference>
<dbReference type="PROSITE" id="PS51257">
    <property type="entry name" value="PROKAR_LIPOPROTEIN"/>
    <property type="match status" value="1"/>
</dbReference>
<sequence>MSHILRRGMLAVLLLLSSCLTALAVPGAASAQGGTFDALTYNVAGLPEILSSAATDRTTSHTAIGQRLGPYEIVNVQEDFNYHAALYAADTHPYRTATTGGAGIGSGLNTVSSYAFDELSRTKWADCALGSGDCLTPKGFTFLRVRLAEGVFVDVYNLHTDAGSESADITARAKNLAQVTSYIQTHSAGKAVIVMGDTNTRYTRTGDTIAAFAATNGLTDAWVQLERGGVPPVAGAAALLCDDAAPADSCETVDKILYRGDGAVSLTATDYRNDSALFREAGTGLMLSDHHPIATTFSWTTNPAVQQSDLYGGTGGTPFTDVPSLTAGASPTTFTLRGGSRLDQAAVTLSGGITLAHGGTGGTAQSLTLGAGEHVASAKICQGTYSGGVRVFSVTLTTSLGRTLTGGTATSDCVTRTAPSGWRVAGFHGRAGSAVDRLGVVYTPR</sequence>
<dbReference type="GO" id="GO:0046856">
    <property type="term" value="P:phosphatidylinositol dephosphorylation"/>
    <property type="evidence" value="ECO:0007669"/>
    <property type="project" value="InterPro"/>
</dbReference>
<dbReference type="InterPro" id="IPR038772">
    <property type="entry name" value="Sph/SMPD2-like"/>
</dbReference>
<accession>A0A3N1CSI3</accession>
<keyword evidence="3" id="KW-0255">Endonuclease</keyword>
<dbReference type="InterPro" id="IPR000300">
    <property type="entry name" value="IPPc"/>
</dbReference>
<evidence type="ECO:0000256" key="1">
    <source>
        <dbReference type="SAM" id="SignalP"/>
    </source>
</evidence>
<keyword evidence="4" id="KW-1185">Reference proteome</keyword>
<dbReference type="Pfam" id="PF01419">
    <property type="entry name" value="Jacalin"/>
    <property type="match status" value="1"/>
</dbReference>
<dbReference type="InterPro" id="IPR001229">
    <property type="entry name" value="Jacalin-like_lectin_dom"/>
</dbReference>
<keyword evidence="1" id="KW-0732">Signal</keyword>
<dbReference type="SMART" id="SM00915">
    <property type="entry name" value="Jacalin"/>
    <property type="match status" value="1"/>
</dbReference>
<dbReference type="GO" id="GO:0004767">
    <property type="term" value="F:sphingomyelin phosphodiesterase activity"/>
    <property type="evidence" value="ECO:0007669"/>
    <property type="project" value="InterPro"/>
</dbReference>
<dbReference type="Gene3D" id="2.100.10.30">
    <property type="entry name" value="Jacalin-like lectin domain"/>
    <property type="match status" value="1"/>
</dbReference>
<gene>
    <name evidence="3" type="ORF">EDD29_1801</name>
</gene>
<name>A0A3N1CSI3_9ACTN</name>
<dbReference type="SUPFAM" id="SSF51101">
    <property type="entry name" value="Mannose-binding lectins"/>
    <property type="match status" value="1"/>
</dbReference>
<dbReference type="GO" id="GO:0004519">
    <property type="term" value="F:endonuclease activity"/>
    <property type="evidence" value="ECO:0007669"/>
    <property type="project" value="UniProtKB-KW"/>
</dbReference>
<dbReference type="PROSITE" id="PS51752">
    <property type="entry name" value="JACALIN_LECTIN"/>
    <property type="match status" value="1"/>
</dbReference>
<comment type="caution">
    <text evidence="3">The sequence shown here is derived from an EMBL/GenBank/DDBJ whole genome shotgun (WGS) entry which is preliminary data.</text>
</comment>
<organism evidence="3 4">
    <name type="scientific">Actinocorallia herbida</name>
    <dbReference type="NCBI Taxonomy" id="58109"/>
    <lineage>
        <taxon>Bacteria</taxon>
        <taxon>Bacillati</taxon>
        <taxon>Actinomycetota</taxon>
        <taxon>Actinomycetes</taxon>
        <taxon>Streptosporangiales</taxon>
        <taxon>Thermomonosporaceae</taxon>
        <taxon>Actinocorallia</taxon>
    </lineage>
</organism>
<proteinExistence type="predicted"/>
<feature type="chain" id="PRO_5039432220" evidence="1">
    <location>
        <begin position="25"/>
        <end position="445"/>
    </location>
</feature>
<evidence type="ECO:0000313" key="4">
    <source>
        <dbReference type="Proteomes" id="UP000272400"/>
    </source>
</evidence>
<evidence type="ECO:0000259" key="2">
    <source>
        <dbReference type="PROSITE" id="PS51752"/>
    </source>
</evidence>
<dbReference type="OrthoDB" id="7316663at2"/>
<feature type="domain" description="Jacalin-type lectin" evidence="2">
    <location>
        <begin position="305"/>
        <end position="444"/>
    </location>
</feature>
<dbReference type="SUPFAM" id="SSF56219">
    <property type="entry name" value="DNase I-like"/>
    <property type="match status" value="1"/>
</dbReference>
<dbReference type="PANTHER" id="PTHR16320">
    <property type="entry name" value="SPHINGOMYELINASE FAMILY MEMBER"/>
    <property type="match status" value="1"/>
</dbReference>
<dbReference type="InterPro" id="IPR036691">
    <property type="entry name" value="Endo/exonu/phosph_ase_sf"/>
</dbReference>
<dbReference type="GO" id="GO:0004527">
    <property type="term" value="F:exonuclease activity"/>
    <property type="evidence" value="ECO:0007669"/>
    <property type="project" value="UniProtKB-KW"/>
</dbReference>